<dbReference type="Gene3D" id="1.25.40.10">
    <property type="entry name" value="Tetratricopeptide repeat domain"/>
    <property type="match status" value="1"/>
</dbReference>
<sequence length="297" mass="35207">MSSNKILIVFYIIIMSNFCFAEVLVDNDMVKGIDYYSKKSYLDSVYHFNLVIAKNNKLLNEAYYWKAKALYELNLYDQSKSTLELFFRKATIQTSYYEDSRFLYCKIFYKLKKYDDALLLFNQFTRNKSFNFYANAAIFWIGETYLQLSNLKLAKKSFEQYLKIYPDNKIALNRITNIDNILSIMEKKNSSDKITTLDKASWLSEYVSIEQKEATNSDKKYISNFLDSFENKDEFFDWLSKYYLVDKKNEKSSDKENIIKVEDKSDKPMESSELDYIEKALLDELEMKVLEELGVSN</sequence>
<accession>A0A5C1QEJ0</accession>
<evidence type="ECO:0000313" key="3">
    <source>
        <dbReference type="Proteomes" id="UP000323824"/>
    </source>
</evidence>
<dbReference type="EMBL" id="CP035807">
    <property type="protein sequence ID" value="QEN05807.1"/>
    <property type="molecule type" value="Genomic_DNA"/>
</dbReference>
<dbReference type="Proteomes" id="UP000323824">
    <property type="component" value="Chromosome"/>
</dbReference>
<dbReference type="InterPro" id="IPR011990">
    <property type="entry name" value="TPR-like_helical_dom_sf"/>
</dbReference>
<gene>
    <name evidence="2" type="ORF">EW093_14215</name>
</gene>
<dbReference type="PROSITE" id="PS50005">
    <property type="entry name" value="TPR"/>
    <property type="match status" value="1"/>
</dbReference>
<dbReference type="AlphaFoldDB" id="A0A5C1QEJ0"/>
<dbReference type="KEGG" id="sper:EW093_14215"/>
<dbReference type="InterPro" id="IPR019734">
    <property type="entry name" value="TPR_rpt"/>
</dbReference>
<evidence type="ECO:0000256" key="1">
    <source>
        <dbReference type="PROSITE-ProRule" id="PRU00339"/>
    </source>
</evidence>
<name>A0A5C1QEJ0_9SPIO</name>
<keyword evidence="3" id="KW-1185">Reference proteome</keyword>
<evidence type="ECO:0000313" key="2">
    <source>
        <dbReference type="EMBL" id="QEN05807.1"/>
    </source>
</evidence>
<keyword evidence="1" id="KW-0802">TPR repeat</keyword>
<dbReference type="Pfam" id="PF13181">
    <property type="entry name" value="TPR_8"/>
    <property type="match status" value="1"/>
</dbReference>
<organism evidence="2 3">
    <name type="scientific">Thiospirochaeta perfilievii</name>
    <dbReference type="NCBI Taxonomy" id="252967"/>
    <lineage>
        <taxon>Bacteria</taxon>
        <taxon>Pseudomonadati</taxon>
        <taxon>Spirochaetota</taxon>
        <taxon>Spirochaetia</taxon>
        <taxon>Spirochaetales</taxon>
        <taxon>Spirochaetaceae</taxon>
        <taxon>Thiospirochaeta</taxon>
    </lineage>
</organism>
<feature type="repeat" description="TPR" evidence="1">
    <location>
        <begin position="135"/>
        <end position="168"/>
    </location>
</feature>
<protein>
    <submittedName>
        <fullName evidence="2">Tetratricopeptide repeat protein</fullName>
    </submittedName>
</protein>
<dbReference type="SUPFAM" id="SSF48452">
    <property type="entry name" value="TPR-like"/>
    <property type="match status" value="1"/>
</dbReference>
<reference evidence="2 3" key="1">
    <citation type="submission" date="2019-02" db="EMBL/GenBank/DDBJ databases">
        <authorList>
            <person name="Fomenkov A."/>
            <person name="Dubinina G."/>
            <person name="Grabovich M."/>
            <person name="Vincze T."/>
            <person name="Roberts R.J."/>
        </authorList>
    </citation>
    <scope>NUCLEOTIDE SEQUENCE [LARGE SCALE GENOMIC DNA]</scope>
    <source>
        <strain evidence="2 3">P</strain>
    </source>
</reference>
<reference evidence="2 3" key="2">
    <citation type="submission" date="2019-09" db="EMBL/GenBank/DDBJ databases">
        <title>Complete Genome Sequence and Methylome Analysis of free living Spirochaetas.</title>
        <authorList>
            <person name="Leshcheva N."/>
            <person name="Mikheeva N."/>
        </authorList>
    </citation>
    <scope>NUCLEOTIDE SEQUENCE [LARGE SCALE GENOMIC DNA]</scope>
    <source>
        <strain evidence="2 3">P</strain>
    </source>
</reference>
<proteinExistence type="predicted"/>